<evidence type="ECO:0000256" key="2">
    <source>
        <dbReference type="ARBA" id="ARBA00022603"/>
    </source>
</evidence>
<comment type="caution">
    <text evidence="5">The sequence shown here is derived from an EMBL/GenBank/DDBJ whole genome shotgun (WGS) entry which is preliminary data.</text>
</comment>
<dbReference type="CDD" id="cd18095">
    <property type="entry name" value="SpoU-like_rRNA-MTase"/>
    <property type="match status" value="1"/>
</dbReference>
<dbReference type="PATRIC" id="fig|1195236.3.peg.2866"/>
<keyword evidence="2 5" id="KW-0489">Methyltransferase</keyword>
<protein>
    <submittedName>
        <fullName evidence="5">rRNA methylase, putative, group 3</fullName>
    </submittedName>
</protein>
<dbReference type="eggNOG" id="COG0566">
    <property type="taxonomic scope" value="Bacteria"/>
</dbReference>
<accession>S0FIK4</accession>
<dbReference type="PANTHER" id="PTHR43191:SF2">
    <property type="entry name" value="RRNA METHYLTRANSFERASE 3, MITOCHONDRIAL"/>
    <property type="match status" value="1"/>
</dbReference>
<dbReference type="InterPro" id="IPR053888">
    <property type="entry name" value="MRM3-like_sub_bind"/>
</dbReference>
<dbReference type="InterPro" id="IPR029026">
    <property type="entry name" value="tRNA_m1G_MTases_N"/>
</dbReference>
<dbReference type="InterPro" id="IPR013123">
    <property type="entry name" value="SpoU_subst-bd"/>
</dbReference>
<comment type="similarity">
    <text evidence="1">Belongs to the class IV-like SAM-binding methyltransferase superfamily. RNA methyltransferase TrmH family.</text>
</comment>
<evidence type="ECO:0000259" key="4">
    <source>
        <dbReference type="SMART" id="SM00967"/>
    </source>
</evidence>
<dbReference type="EMBL" id="AORV01000036">
    <property type="protein sequence ID" value="EMS71507.1"/>
    <property type="molecule type" value="Genomic_DNA"/>
</dbReference>
<dbReference type="GO" id="GO:0032259">
    <property type="term" value="P:methylation"/>
    <property type="evidence" value="ECO:0007669"/>
    <property type="project" value="UniProtKB-KW"/>
</dbReference>
<dbReference type="GO" id="GO:0003723">
    <property type="term" value="F:RNA binding"/>
    <property type="evidence" value="ECO:0007669"/>
    <property type="project" value="InterPro"/>
</dbReference>
<evidence type="ECO:0000256" key="1">
    <source>
        <dbReference type="ARBA" id="ARBA00007228"/>
    </source>
</evidence>
<dbReference type="PANTHER" id="PTHR43191">
    <property type="entry name" value="RRNA METHYLTRANSFERASE 3"/>
    <property type="match status" value="1"/>
</dbReference>
<sequence>MNYIQSSQNSTIKEIKALHQKKHRDSHEMYFVEGIRFVSDAVDNGQVIIKAVISDRLESLNGGELLISKLSEVCSDIYNVPDKLFKEISDTQSPQGVLAVLKKRTAGIGEALRQGKSVVVLDSLQDPGNVGTIIRTADAAGVSAVLMTRGCVDVYSPKVLRSTMGSVFHLPIIEDLDIINTIQLLKSSGYKVIASHLHGQNNYYDEDLTCKSAIIVGNEANGISEETAALSDKLVRIPMPGKAESLNASVAASIMIYELVRQNRA</sequence>
<feature type="domain" description="RNA 2-O ribose methyltransferase substrate binding" evidence="4">
    <location>
        <begin position="31"/>
        <end position="107"/>
    </location>
</feature>
<dbReference type="InterPro" id="IPR029028">
    <property type="entry name" value="Alpha/beta_knot_MTases"/>
</dbReference>
<keyword evidence="6" id="KW-1185">Reference proteome</keyword>
<dbReference type="GO" id="GO:0006396">
    <property type="term" value="P:RNA processing"/>
    <property type="evidence" value="ECO:0007669"/>
    <property type="project" value="InterPro"/>
</dbReference>
<dbReference type="Pfam" id="PF00588">
    <property type="entry name" value="SpoU_methylase"/>
    <property type="match status" value="1"/>
</dbReference>
<dbReference type="RefSeq" id="WP_004626257.1">
    <property type="nucleotide sequence ID" value="NZ_AORV01000036.1"/>
</dbReference>
<keyword evidence="3" id="KW-0808">Transferase</keyword>
<dbReference type="SUPFAM" id="SSF55315">
    <property type="entry name" value="L30e-like"/>
    <property type="match status" value="1"/>
</dbReference>
<gene>
    <name evidence="5" type="ORF">CTER_2548</name>
</gene>
<reference evidence="5 6" key="1">
    <citation type="journal article" date="2013" name="Genome Announc.">
        <title>Draft Genome Sequence of the Cellulolytic, Mesophilic, Anaerobic Bacterium Clostridium termitidis Strain CT1112 (DSM 5398).</title>
        <authorList>
            <person name="Lal S."/>
            <person name="Ramachandran U."/>
            <person name="Zhang X."/>
            <person name="Munir R."/>
            <person name="Sparling R."/>
            <person name="Levin D.B."/>
        </authorList>
    </citation>
    <scope>NUCLEOTIDE SEQUENCE [LARGE SCALE GENOMIC DNA]</scope>
    <source>
        <strain evidence="5 6">CT1112</strain>
    </source>
</reference>
<dbReference type="InterPro" id="IPR029064">
    <property type="entry name" value="Ribosomal_eL30-like_sf"/>
</dbReference>
<dbReference type="AlphaFoldDB" id="S0FIK4"/>
<dbReference type="Gene3D" id="3.40.1280.10">
    <property type="match status" value="1"/>
</dbReference>
<dbReference type="Proteomes" id="UP000014155">
    <property type="component" value="Unassembled WGS sequence"/>
</dbReference>
<name>S0FIK4_RUMCE</name>
<dbReference type="InterPro" id="IPR051259">
    <property type="entry name" value="rRNA_Methyltransferase"/>
</dbReference>
<dbReference type="Gene3D" id="3.30.1330.30">
    <property type="match status" value="1"/>
</dbReference>
<organism evidence="5 6">
    <name type="scientific">Ruminiclostridium cellobioparum subsp. termitidis CT1112</name>
    <dbReference type="NCBI Taxonomy" id="1195236"/>
    <lineage>
        <taxon>Bacteria</taxon>
        <taxon>Bacillati</taxon>
        <taxon>Bacillota</taxon>
        <taxon>Clostridia</taxon>
        <taxon>Eubacteriales</taxon>
        <taxon>Oscillospiraceae</taxon>
        <taxon>Ruminiclostridium</taxon>
    </lineage>
</organism>
<evidence type="ECO:0000313" key="6">
    <source>
        <dbReference type="Proteomes" id="UP000014155"/>
    </source>
</evidence>
<dbReference type="SUPFAM" id="SSF75217">
    <property type="entry name" value="alpha/beta knot"/>
    <property type="match status" value="1"/>
</dbReference>
<dbReference type="InterPro" id="IPR001537">
    <property type="entry name" value="SpoU_MeTrfase"/>
</dbReference>
<evidence type="ECO:0000313" key="5">
    <source>
        <dbReference type="EMBL" id="EMS71507.1"/>
    </source>
</evidence>
<evidence type="ECO:0000256" key="3">
    <source>
        <dbReference type="ARBA" id="ARBA00022679"/>
    </source>
</evidence>
<dbReference type="GO" id="GO:0005737">
    <property type="term" value="C:cytoplasm"/>
    <property type="evidence" value="ECO:0007669"/>
    <property type="project" value="UniProtKB-ARBA"/>
</dbReference>
<dbReference type="SMART" id="SM00967">
    <property type="entry name" value="SpoU_sub_bind"/>
    <property type="match status" value="1"/>
</dbReference>
<dbReference type="STRING" id="1195236.CTER_2548"/>
<dbReference type="GO" id="GO:0008173">
    <property type="term" value="F:RNA methyltransferase activity"/>
    <property type="evidence" value="ECO:0007669"/>
    <property type="project" value="InterPro"/>
</dbReference>
<dbReference type="Pfam" id="PF22435">
    <property type="entry name" value="MRM3-like_sub_bind"/>
    <property type="match status" value="1"/>
</dbReference>
<proteinExistence type="inferred from homology"/>